<comment type="catalytic activity">
    <reaction evidence="3 4">
        <text>(R)-4'-phosphopantothenate + L-cysteine + CTP = N-[(R)-4-phosphopantothenoyl]-L-cysteine + CMP + diphosphate + H(+)</text>
        <dbReference type="Rhea" id="RHEA:19397"/>
        <dbReference type="ChEBI" id="CHEBI:10986"/>
        <dbReference type="ChEBI" id="CHEBI:15378"/>
        <dbReference type="ChEBI" id="CHEBI:33019"/>
        <dbReference type="ChEBI" id="CHEBI:35235"/>
        <dbReference type="ChEBI" id="CHEBI:37563"/>
        <dbReference type="ChEBI" id="CHEBI:59458"/>
        <dbReference type="ChEBI" id="CHEBI:60377"/>
        <dbReference type="EC" id="6.3.2.5"/>
    </reaction>
</comment>
<comment type="pathway">
    <text evidence="3 4">Cofactor biosynthesis; coenzyme A biosynthesis; CoA from (R)-pantothenate: step 3/5.</text>
</comment>
<comment type="cofactor">
    <cofactor evidence="3">
        <name>FMN</name>
        <dbReference type="ChEBI" id="CHEBI:58210"/>
    </cofactor>
    <text evidence="3">Binds 1 FMN per subunit.</text>
</comment>
<gene>
    <name evidence="3 7" type="primary">coaBC</name>
    <name evidence="7" type="ORF">PITCH_A760013</name>
</gene>
<dbReference type="Gene3D" id="3.40.50.1950">
    <property type="entry name" value="Flavin prenyltransferase-like"/>
    <property type="match status" value="1"/>
</dbReference>
<evidence type="ECO:0000256" key="3">
    <source>
        <dbReference type="HAMAP-Rule" id="MF_02225"/>
    </source>
</evidence>
<feature type="binding site" evidence="3">
    <location>
        <position position="275"/>
    </location>
    <ligand>
        <name>CTP</name>
        <dbReference type="ChEBI" id="CHEBI:37563"/>
    </ligand>
</feature>
<keyword evidence="3 4" id="KW-0436">Ligase</keyword>
<dbReference type="InterPro" id="IPR007085">
    <property type="entry name" value="DNA/pantothenate-metab_flavo_C"/>
</dbReference>
<dbReference type="UniPathway" id="UPA00241">
    <property type="reaction ID" value="UER00353"/>
</dbReference>
<feature type="binding site" evidence="3">
    <location>
        <position position="285"/>
    </location>
    <ligand>
        <name>CTP</name>
        <dbReference type="ChEBI" id="CHEBI:37563"/>
    </ligand>
</feature>
<feature type="region of interest" description="Phosphopantothenate--cysteine ligase" evidence="3">
    <location>
        <begin position="187"/>
        <end position="400"/>
    </location>
</feature>
<dbReference type="GO" id="GO:0015937">
    <property type="term" value="P:coenzyme A biosynthetic process"/>
    <property type="evidence" value="ECO:0007669"/>
    <property type="project" value="UniProtKB-UniRule"/>
</dbReference>
<dbReference type="InterPro" id="IPR003382">
    <property type="entry name" value="Flavoprotein"/>
</dbReference>
<feature type="domain" description="Flavoprotein" evidence="5">
    <location>
        <begin position="4"/>
        <end position="172"/>
    </location>
</feature>
<keyword evidence="3" id="KW-0479">Metal-binding</keyword>
<sequence length="400" mass="43319">MKGKKIVVGVTGGIAAYKTAELVRLLTKADALVQVAMTSNACRFVTPMTFEALTGSRVIYDMMRQEGPDMEHITWGQEADLIIVAPATANFIAKMALGIGDDFLSTMLLAATAKVLVCPSMNTRMFLNPAVQNNIILLKERGITVMEPGKGELACRTTGPGRLPEPFEIVELAHSMLTLPDLSGLNILVTAGPTVEPIDPVRFISNRSSGKMGYAIAKAARRRGAAVTLVSGPTALTPPFGVNFHPVKTAEEMKQAVFDKYTGCDIIIKAAAVADYRPREFAGQKIKKGADTLSIDLVRNPDILSELGKLKRKSSCILVGFAAETEDLFLNARKKLQEKNLDMIVANDVSRSDAGFETDTNIVKMIFSDGSIEESQLMSKDEVADLILERSKSLFEMANS</sequence>
<keyword evidence="3 4" id="KW-0285">Flavoprotein</keyword>
<comment type="function">
    <text evidence="4">Catalyzes two steps in the biosynthesis of coenzyme A. In the first step cysteine is conjugated to 4'-phosphopantothenate to form 4-phosphopantothenoylcysteine, in the latter compound is decarboxylated to form 4'-phosphopantotheine.</text>
</comment>
<dbReference type="GO" id="GO:0004632">
    <property type="term" value="F:phosphopantothenate--cysteine ligase activity"/>
    <property type="evidence" value="ECO:0007669"/>
    <property type="project" value="UniProtKB-UniRule"/>
</dbReference>
<dbReference type="SUPFAM" id="SSF52507">
    <property type="entry name" value="Homo-oligomeric flavin-containing Cys decarboxylases, HFCD"/>
    <property type="match status" value="1"/>
</dbReference>
<keyword evidence="3 4" id="KW-0288">FMN</keyword>
<evidence type="ECO:0000259" key="6">
    <source>
        <dbReference type="Pfam" id="PF04127"/>
    </source>
</evidence>
<dbReference type="Pfam" id="PF04127">
    <property type="entry name" value="DFP"/>
    <property type="match status" value="1"/>
</dbReference>
<feature type="region of interest" description="Phosphopantothenoylcysteine decarboxylase" evidence="3">
    <location>
        <begin position="1"/>
        <end position="186"/>
    </location>
</feature>
<dbReference type="InterPro" id="IPR005252">
    <property type="entry name" value="CoaBC"/>
</dbReference>
<comment type="similarity">
    <text evidence="3 4">In the N-terminal section; belongs to the HFCD (homo-oligomeric flavin containing Cys decarboxylase) superfamily.</text>
</comment>
<dbReference type="AlphaFoldDB" id="A0A445N272"/>
<evidence type="ECO:0000256" key="2">
    <source>
        <dbReference type="ARBA" id="ARBA00023239"/>
    </source>
</evidence>
<dbReference type="EMBL" id="OJIN01000221">
    <property type="protein sequence ID" value="SPD75803.1"/>
    <property type="molecule type" value="Genomic_DNA"/>
</dbReference>
<dbReference type="HAMAP" id="MF_02225">
    <property type="entry name" value="CoaBC"/>
    <property type="match status" value="1"/>
</dbReference>
<keyword evidence="3" id="KW-0511">Multifunctional enzyme</keyword>
<dbReference type="NCBIfam" id="TIGR00521">
    <property type="entry name" value="coaBC_dfp"/>
    <property type="match status" value="1"/>
</dbReference>
<dbReference type="GO" id="GO:0015941">
    <property type="term" value="P:pantothenate catabolic process"/>
    <property type="evidence" value="ECO:0007669"/>
    <property type="project" value="InterPro"/>
</dbReference>
<dbReference type="GO" id="GO:0004633">
    <property type="term" value="F:phosphopantothenoylcysteine decarboxylase activity"/>
    <property type="evidence" value="ECO:0007669"/>
    <property type="project" value="UniProtKB-UniRule"/>
</dbReference>
<comment type="caution">
    <text evidence="3">Lacks conserved residue(s) required for the propagation of feature annotation.</text>
</comment>
<dbReference type="InterPro" id="IPR036551">
    <property type="entry name" value="Flavin_trans-like"/>
</dbReference>
<feature type="binding site" evidence="3">
    <location>
        <position position="339"/>
    </location>
    <ligand>
        <name>CTP</name>
        <dbReference type="ChEBI" id="CHEBI:37563"/>
    </ligand>
</feature>
<dbReference type="PANTHER" id="PTHR14359:SF6">
    <property type="entry name" value="PHOSPHOPANTOTHENOYLCYSTEINE DECARBOXYLASE"/>
    <property type="match status" value="1"/>
</dbReference>
<feature type="binding site" evidence="3">
    <location>
        <begin position="301"/>
        <end position="304"/>
    </location>
    <ligand>
        <name>CTP</name>
        <dbReference type="ChEBI" id="CHEBI:37563"/>
    </ligand>
</feature>
<evidence type="ECO:0000259" key="5">
    <source>
        <dbReference type="Pfam" id="PF02441"/>
    </source>
</evidence>
<dbReference type="Gene3D" id="3.40.50.10300">
    <property type="entry name" value="CoaB-like"/>
    <property type="match status" value="1"/>
</dbReference>
<comment type="function">
    <text evidence="3">Catalyzes two sequential steps in the biosynthesis of coenzyme A. In the first step cysteine is conjugated to 4'-phosphopantothenate to form 4-phosphopantothenoylcysteine. In the second step the latter compound is decarboxylated to form 4'-phosphopantotheine.</text>
</comment>
<reference evidence="7" key="1">
    <citation type="submission" date="2018-01" db="EMBL/GenBank/DDBJ databases">
        <authorList>
            <person name="Regsiter A."/>
            <person name="William W."/>
        </authorList>
    </citation>
    <scope>NUCLEOTIDE SEQUENCE</scope>
    <source>
        <strain evidence="7">TRIP AH-1</strain>
    </source>
</reference>
<dbReference type="EC" id="6.3.2.5" evidence="3"/>
<comment type="catalytic activity">
    <reaction evidence="3 4">
        <text>N-[(R)-4-phosphopantothenoyl]-L-cysteine + H(+) = (R)-4'-phosphopantetheine + CO2</text>
        <dbReference type="Rhea" id="RHEA:16793"/>
        <dbReference type="ChEBI" id="CHEBI:15378"/>
        <dbReference type="ChEBI" id="CHEBI:16526"/>
        <dbReference type="ChEBI" id="CHEBI:59458"/>
        <dbReference type="ChEBI" id="CHEBI:61723"/>
        <dbReference type="EC" id="4.1.1.36"/>
    </reaction>
</comment>
<comment type="similarity">
    <text evidence="3 4">In the C-terminal section; belongs to the PPC synthetase family.</text>
</comment>
<dbReference type="SUPFAM" id="SSF102645">
    <property type="entry name" value="CoaB-like"/>
    <property type="match status" value="1"/>
</dbReference>
<evidence type="ECO:0000256" key="1">
    <source>
        <dbReference type="ARBA" id="ARBA00022793"/>
    </source>
</evidence>
<accession>A0A445N272</accession>
<dbReference type="PANTHER" id="PTHR14359">
    <property type="entry name" value="HOMO-OLIGOMERIC FLAVIN CONTAINING CYS DECARBOXYLASE FAMILY"/>
    <property type="match status" value="1"/>
</dbReference>
<name>A0A445N272_9BACT</name>
<feature type="binding site" evidence="3">
    <location>
        <position position="321"/>
    </location>
    <ligand>
        <name>CTP</name>
        <dbReference type="ChEBI" id="CHEBI:37563"/>
    </ligand>
</feature>
<organism evidence="7">
    <name type="scientific">uncultured Desulfobacterium sp</name>
    <dbReference type="NCBI Taxonomy" id="201089"/>
    <lineage>
        <taxon>Bacteria</taxon>
        <taxon>Pseudomonadati</taxon>
        <taxon>Thermodesulfobacteriota</taxon>
        <taxon>Desulfobacteria</taxon>
        <taxon>Desulfobacterales</taxon>
        <taxon>Desulfobacteriaceae</taxon>
        <taxon>Desulfobacterium</taxon>
        <taxon>environmental samples</taxon>
    </lineage>
</organism>
<dbReference type="InterPro" id="IPR035929">
    <property type="entry name" value="CoaB-like_sf"/>
</dbReference>
<protein>
    <recommendedName>
        <fullName evidence="3">Coenzyme A biosynthesis bifunctional protein CoaBC</fullName>
    </recommendedName>
    <alternativeName>
        <fullName evidence="3">DNA/pantothenate metabolism flavoprotein</fullName>
    </alternativeName>
    <alternativeName>
        <fullName evidence="3">Phosphopantothenoylcysteine synthetase/decarboxylase</fullName>
        <shortName evidence="3">PPCS-PPCDC</shortName>
    </alternativeName>
    <domain>
        <recommendedName>
            <fullName evidence="3">Phosphopantothenoylcysteine decarboxylase</fullName>
            <shortName evidence="3">PPC decarboxylase</shortName>
            <shortName evidence="3">PPC-DC</shortName>
            <ecNumber evidence="3">4.1.1.36</ecNumber>
        </recommendedName>
        <alternativeName>
            <fullName evidence="3">CoaC</fullName>
        </alternativeName>
    </domain>
    <domain>
        <recommendedName>
            <fullName evidence="3">Phosphopantothenate--cysteine ligase</fullName>
            <ecNumber evidence="3">6.3.2.5</ecNumber>
        </recommendedName>
        <alternativeName>
            <fullName evidence="3">CoaB</fullName>
        </alternativeName>
        <alternativeName>
            <fullName evidence="3">Phosphopantothenoylcysteine synthetase</fullName>
            <shortName evidence="3">PPC synthetase</shortName>
            <shortName evidence="3">PPC-S</shortName>
        </alternativeName>
    </domain>
</protein>
<proteinExistence type="inferred from homology"/>
<evidence type="ECO:0000313" key="7">
    <source>
        <dbReference type="EMBL" id="SPD75803.1"/>
    </source>
</evidence>
<comment type="pathway">
    <text evidence="3 4">Cofactor biosynthesis; coenzyme A biosynthesis; CoA from (R)-pantothenate: step 2/5.</text>
</comment>
<keyword evidence="2 3" id="KW-0456">Lyase</keyword>
<dbReference type="Pfam" id="PF02441">
    <property type="entry name" value="Flavoprotein"/>
    <property type="match status" value="1"/>
</dbReference>
<dbReference type="GO" id="GO:0046872">
    <property type="term" value="F:metal ion binding"/>
    <property type="evidence" value="ECO:0007669"/>
    <property type="project" value="UniProtKB-KW"/>
</dbReference>
<evidence type="ECO:0000256" key="4">
    <source>
        <dbReference type="RuleBase" id="RU364078"/>
    </source>
</evidence>
<feature type="binding site" evidence="3">
    <location>
        <position position="335"/>
    </location>
    <ligand>
        <name>CTP</name>
        <dbReference type="ChEBI" id="CHEBI:37563"/>
    </ligand>
</feature>
<keyword evidence="3" id="KW-0460">Magnesium</keyword>
<dbReference type="EC" id="4.1.1.36" evidence="3"/>
<dbReference type="GO" id="GO:0071513">
    <property type="term" value="C:phosphopantothenoylcysteine decarboxylase complex"/>
    <property type="evidence" value="ECO:0007669"/>
    <property type="project" value="TreeGrafter"/>
</dbReference>
<dbReference type="GO" id="GO:0010181">
    <property type="term" value="F:FMN binding"/>
    <property type="evidence" value="ECO:0007669"/>
    <property type="project" value="UniProtKB-UniRule"/>
</dbReference>
<comment type="cofactor">
    <cofactor evidence="3">
        <name>Mg(2+)</name>
        <dbReference type="ChEBI" id="CHEBI:18420"/>
    </cofactor>
</comment>
<keyword evidence="1 3" id="KW-0210">Decarboxylase</keyword>
<feature type="active site" description="Proton donor" evidence="3">
    <location>
        <position position="155"/>
    </location>
</feature>
<feature type="domain" description="DNA/pantothenate metabolism flavoprotein C-terminal" evidence="6">
    <location>
        <begin position="182"/>
        <end position="390"/>
    </location>
</feature>